<keyword evidence="4" id="KW-1133">Transmembrane helix</keyword>
<dbReference type="CDD" id="cd18234">
    <property type="entry name" value="BTB_POZ_KLHL1-like"/>
    <property type="match status" value="1"/>
</dbReference>
<reference evidence="6" key="3">
    <citation type="submission" date="2025-09" db="UniProtKB">
        <authorList>
            <consortium name="Ensembl"/>
        </authorList>
    </citation>
    <scope>IDENTIFICATION</scope>
    <source>
        <strain evidence="6">Thorbecke</strain>
    </source>
</reference>
<dbReference type="InterPro" id="IPR011705">
    <property type="entry name" value="BACK"/>
</dbReference>
<evidence type="ECO:0000259" key="5">
    <source>
        <dbReference type="PROSITE" id="PS50097"/>
    </source>
</evidence>
<dbReference type="AlphaFoldDB" id="G1SZA0"/>
<dbReference type="FunFam" id="2.120.10.80:FF:000021">
    <property type="entry name" value="kelch-like protein 1 isoform X2"/>
    <property type="match status" value="1"/>
</dbReference>
<protein>
    <submittedName>
        <fullName evidence="6">Kelch like family member 5</fullName>
    </submittedName>
</protein>
<dbReference type="Gene3D" id="2.120.10.80">
    <property type="entry name" value="Kelch-type beta propeller"/>
    <property type="match status" value="2"/>
</dbReference>
<dbReference type="SMART" id="SM00875">
    <property type="entry name" value="BACK"/>
    <property type="match status" value="1"/>
</dbReference>
<dbReference type="InterPro" id="IPR015915">
    <property type="entry name" value="Kelch-typ_b-propeller"/>
</dbReference>
<dbReference type="GO" id="GO:0015630">
    <property type="term" value="C:microtubule cytoskeleton"/>
    <property type="evidence" value="ECO:0007669"/>
    <property type="project" value="Ensembl"/>
</dbReference>
<dbReference type="Ensembl" id="ENSOCUT00000010436.4">
    <property type="protein sequence ID" value="ENSOCUP00000008988.4"/>
    <property type="gene ID" value="ENSOCUG00000010438.4"/>
</dbReference>
<dbReference type="Gene3D" id="3.30.710.10">
    <property type="entry name" value="Potassium Channel Kv1.1, Chain A"/>
    <property type="match status" value="1"/>
</dbReference>
<gene>
    <name evidence="6" type="primary">KLHL5</name>
</gene>
<feature type="region of interest" description="Disordered" evidence="3">
    <location>
        <begin position="152"/>
        <end position="172"/>
    </location>
</feature>
<dbReference type="eggNOG" id="KOG4441">
    <property type="taxonomic scope" value="Eukaryota"/>
</dbReference>
<dbReference type="SMART" id="SM00612">
    <property type="entry name" value="Kelch"/>
    <property type="match status" value="6"/>
</dbReference>
<evidence type="ECO:0000313" key="6">
    <source>
        <dbReference type="Ensembl" id="ENSOCUP00000008988.4"/>
    </source>
</evidence>
<dbReference type="PRINTS" id="PR00501">
    <property type="entry name" value="KELCHREPEAT"/>
</dbReference>
<dbReference type="InterPro" id="IPR000210">
    <property type="entry name" value="BTB/POZ_dom"/>
</dbReference>
<dbReference type="InterPro" id="IPR011333">
    <property type="entry name" value="SKP1/BTB/POZ_sf"/>
</dbReference>
<dbReference type="EMBL" id="AAGW02010634">
    <property type="status" value="NOT_ANNOTATED_CDS"/>
    <property type="molecule type" value="Genomic_DNA"/>
</dbReference>
<dbReference type="FunFam" id="2.120.10.80:FF:000017">
    <property type="entry name" value="kelch-like protein 1 isoform X2"/>
    <property type="match status" value="1"/>
</dbReference>
<sequence length="694" mass="77397">MNVIYFPLNLFVVYSRAYTSLVLVGCTNLCAVLFARCLDDHLVSLRMSGSRKEFDVKQILKIRWRWFGHQASSPHSTVDSQQGEFWNRGQTGASGGRKFLDPCSLQLPLASIGYRRSSQLDFQNSPSWPMASTSEVPAFEFTAEDCGGAHWLDRPEVDDGTSEEENESDSSSCRLVLSSVSDYFAAMFTNDVREARQEEIKMEGVEPNSLWSLIQYAYTGRLELKEDNIECLLSTACLLQLSQVVEACCKFLMKQLHPSNCLGIRSFADAQGCTDLHKVAHNYTMEHFMEVIRNQEFVLLPASEIAKLLASDDMNIPNEETILNALLTWVRHDLEQRRKDLSKLLAYIRLPLLAPQFLADMENNALFRDDIECQKLIMEAMKYHLLPERRPMLQSPRTKPRKSTVGTLFAVGGMDSTKGATSIEKYDLRTNMWTPVANMNGRRLQFGVAVLDDKLYVVGGRDGLKTLNTVECYNPKTKTWSVMPPMSTHRHGLGVAVLEGPMYAVGGHDGWSYLNTVERWDPQARQWNFVAAMSTPRSTVGVAVLSGKLYAVGGRDGSSCLKSVECFDPHTNKWTLCAQMSKRRGGVGVTTWNGLLYAIGGHDAPASNLTSRLSDCVERYDPKTDMWTAVASMSISRDAVGVCLLGDKLYAVGGYDGQTYLNTVEAYDPQTNEWTQVAPLCLGRAGACVVTVKL</sequence>
<dbReference type="SMART" id="SM00225">
    <property type="entry name" value="BTB"/>
    <property type="match status" value="1"/>
</dbReference>
<accession>G1SZA0</accession>
<keyword evidence="7" id="KW-1185">Reference proteome</keyword>
<dbReference type="Pfam" id="PF24981">
    <property type="entry name" value="Beta-prop_ATRN-LZTR1"/>
    <property type="match status" value="1"/>
</dbReference>
<evidence type="ECO:0000256" key="1">
    <source>
        <dbReference type="ARBA" id="ARBA00022441"/>
    </source>
</evidence>
<dbReference type="PaxDb" id="9986-ENSOCUP00000008988"/>
<dbReference type="Pfam" id="PF07707">
    <property type="entry name" value="BACK"/>
    <property type="match status" value="1"/>
</dbReference>
<dbReference type="GeneTree" id="ENSGT00940000155358"/>
<dbReference type="InParanoid" id="G1SZA0"/>
<dbReference type="FunCoup" id="G1SZA0">
    <property type="interactions" value="9"/>
</dbReference>
<dbReference type="PANTHER" id="PTHR24412:SF450">
    <property type="entry name" value="KELCH-LIKE PROTEIN DIABLO"/>
    <property type="match status" value="1"/>
</dbReference>
<feature type="transmembrane region" description="Helical" evidence="4">
    <location>
        <begin position="17"/>
        <end position="38"/>
    </location>
</feature>
<dbReference type="Pfam" id="PF00651">
    <property type="entry name" value="BTB"/>
    <property type="match status" value="1"/>
</dbReference>
<dbReference type="EMBL" id="AAGW02010635">
    <property type="status" value="NOT_ANNOTATED_CDS"/>
    <property type="molecule type" value="Genomic_DNA"/>
</dbReference>
<keyword evidence="2" id="KW-0677">Repeat</keyword>
<evidence type="ECO:0000313" key="7">
    <source>
        <dbReference type="Proteomes" id="UP000001811"/>
    </source>
</evidence>
<dbReference type="InterPro" id="IPR006652">
    <property type="entry name" value="Kelch_1"/>
</dbReference>
<dbReference type="Gene3D" id="1.25.40.420">
    <property type="match status" value="1"/>
</dbReference>
<keyword evidence="4" id="KW-0472">Membrane</keyword>
<dbReference type="HOGENOM" id="CLU_004253_12_0_1"/>
<evidence type="ECO:0000256" key="3">
    <source>
        <dbReference type="SAM" id="MobiDB-lite"/>
    </source>
</evidence>
<dbReference type="EMBL" id="AAGW02010636">
    <property type="status" value="NOT_ANNOTATED_CDS"/>
    <property type="molecule type" value="Genomic_DNA"/>
</dbReference>
<dbReference type="Proteomes" id="UP000001811">
    <property type="component" value="Chromosome 2"/>
</dbReference>
<reference evidence="6 7" key="1">
    <citation type="journal article" date="2011" name="Nature">
        <title>A high-resolution map of human evolutionary constraint using 29 mammals.</title>
        <authorList>
            <person name="Lindblad-Toh K."/>
            <person name="Garber M."/>
            <person name="Zuk O."/>
            <person name="Lin M.F."/>
            <person name="Parker B.J."/>
            <person name="Washietl S."/>
            <person name="Kheradpour P."/>
            <person name="Ernst J."/>
            <person name="Jordan G."/>
            <person name="Mauceli E."/>
            <person name="Ward L.D."/>
            <person name="Lowe C.B."/>
            <person name="Holloway A.K."/>
            <person name="Clamp M."/>
            <person name="Gnerre S."/>
            <person name="Alfoldi J."/>
            <person name="Beal K."/>
            <person name="Chang J."/>
            <person name="Clawson H."/>
            <person name="Cuff J."/>
            <person name="Di Palma F."/>
            <person name="Fitzgerald S."/>
            <person name="Flicek P."/>
            <person name="Guttman M."/>
            <person name="Hubisz M.J."/>
            <person name="Jaffe D.B."/>
            <person name="Jungreis I."/>
            <person name="Kent W.J."/>
            <person name="Kostka D."/>
            <person name="Lara M."/>
            <person name="Martins A.L."/>
            <person name="Massingham T."/>
            <person name="Moltke I."/>
            <person name="Raney B.J."/>
            <person name="Rasmussen M.D."/>
            <person name="Robinson J."/>
            <person name="Stark A."/>
            <person name="Vilella A.J."/>
            <person name="Wen J."/>
            <person name="Xie X."/>
            <person name="Zody M.C."/>
            <person name="Baldwin J."/>
            <person name="Bloom T."/>
            <person name="Chin C.W."/>
            <person name="Heiman D."/>
            <person name="Nicol R."/>
            <person name="Nusbaum C."/>
            <person name="Young S."/>
            <person name="Wilkinson J."/>
            <person name="Worley K.C."/>
            <person name="Kovar C.L."/>
            <person name="Muzny D.M."/>
            <person name="Gibbs R.A."/>
            <person name="Cree A."/>
            <person name="Dihn H.H."/>
            <person name="Fowler G."/>
            <person name="Jhangiani S."/>
            <person name="Joshi V."/>
            <person name="Lee S."/>
            <person name="Lewis L.R."/>
            <person name="Nazareth L.V."/>
            <person name="Okwuonu G."/>
            <person name="Santibanez J."/>
            <person name="Warren W.C."/>
            <person name="Mardis E.R."/>
            <person name="Weinstock G.M."/>
            <person name="Wilson R.K."/>
            <person name="Delehaunty K."/>
            <person name="Dooling D."/>
            <person name="Fronik C."/>
            <person name="Fulton L."/>
            <person name="Fulton B."/>
            <person name="Graves T."/>
            <person name="Minx P."/>
            <person name="Sodergren E."/>
            <person name="Birney E."/>
            <person name="Margulies E.H."/>
            <person name="Herrero J."/>
            <person name="Green E.D."/>
            <person name="Haussler D."/>
            <person name="Siepel A."/>
            <person name="Goldman N."/>
            <person name="Pollard K.S."/>
            <person name="Pedersen J.S."/>
            <person name="Lander E.S."/>
            <person name="Kellis M."/>
        </authorList>
    </citation>
    <scope>NUCLEOTIDE SEQUENCE [LARGE SCALE GENOMIC DNA]</scope>
    <source>
        <strain evidence="6 7">Thorbecke inbred</strain>
    </source>
</reference>
<name>G1SZA0_RABIT</name>
<dbReference type="EMBL" id="AAGW02010637">
    <property type="status" value="NOT_ANNOTATED_CDS"/>
    <property type="molecule type" value="Genomic_DNA"/>
</dbReference>
<proteinExistence type="predicted"/>
<dbReference type="FunFam" id="1.25.40.420:FF:000001">
    <property type="entry name" value="Kelch-like family member 12"/>
    <property type="match status" value="1"/>
</dbReference>
<reference evidence="6" key="2">
    <citation type="submission" date="2025-08" db="UniProtKB">
        <authorList>
            <consortium name="Ensembl"/>
        </authorList>
    </citation>
    <scope>IDENTIFICATION</scope>
    <source>
        <strain evidence="6">Thorbecke</strain>
    </source>
</reference>
<dbReference type="Bgee" id="ENSOCUG00000010438">
    <property type="expression patterns" value="Expressed in frontal cortex and 17 other cell types or tissues"/>
</dbReference>
<dbReference type="InterPro" id="IPR056737">
    <property type="entry name" value="Beta-prop_ATRN-MKLN-like"/>
</dbReference>
<keyword evidence="1" id="KW-0880">Kelch repeat</keyword>
<evidence type="ECO:0000256" key="2">
    <source>
        <dbReference type="ARBA" id="ARBA00022737"/>
    </source>
</evidence>
<evidence type="ECO:0000256" key="4">
    <source>
        <dbReference type="SAM" id="Phobius"/>
    </source>
</evidence>
<dbReference type="PANTHER" id="PTHR24412">
    <property type="entry name" value="KELCH PROTEIN"/>
    <property type="match status" value="1"/>
</dbReference>
<dbReference type="GO" id="GO:0005886">
    <property type="term" value="C:plasma membrane"/>
    <property type="evidence" value="ECO:0007669"/>
    <property type="project" value="Ensembl"/>
</dbReference>
<dbReference type="STRING" id="9986.ENSOCUP00000008988"/>
<feature type="domain" description="BTB" evidence="5">
    <location>
        <begin position="174"/>
        <end position="226"/>
    </location>
</feature>
<organism evidence="6 7">
    <name type="scientific">Oryctolagus cuniculus</name>
    <name type="common">Rabbit</name>
    <dbReference type="NCBI Taxonomy" id="9986"/>
    <lineage>
        <taxon>Eukaryota</taxon>
        <taxon>Metazoa</taxon>
        <taxon>Chordata</taxon>
        <taxon>Craniata</taxon>
        <taxon>Vertebrata</taxon>
        <taxon>Euteleostomi</taxon>
        <taxon>Mammalia</taxon>
        <taxon>Eutheria</taxon>
        <taxon>Euarchontoglires</taxon>
        <taxon>Glires</taxon>
        <taxon>Lagomorpha</taxon>
        <taxon>Leporidae</taxon>
        <taxon>Oryctolagus</taxon>
    </lineage>
</organism>
<dbReference type="SMR" id="G1SZA0"/>
<keyword evidence="4" id="KW-0812">Transmembrane</keyword>
<dbReference type="SUPFAM" id="SSF117281">
    <property type="entry name" value="Kelch motif"/>
    <property type="match status" value="1"/>
</dbReference>
<dbReference type="CDD" id="cd18511">
    <property type="entry name" value="BACK_KLHL5"/>
    <property type="match status" value="1"/>
</dbReference>
<dbReference type="PROSITE" id="PS50097">
    <property type="entry name" value="BTB"/>
    <property type="match status" value="1"/>
</dbReference>
<feature type="compositionally biased region" description="Acidic residues" evidence="3">
    <location>
        <begin position="158"/>
        <end position="168"/>
    </location>
</feature>
<dbReference type="SUPFAM" id="SSF54695">
    <property type="entry name" value="POZ domain"/>
    <property type="match status" value="1"/>
</dbReference>